<name>A0A1J5T5K9_9ZZZZ</name>
<comment type="caution">
    <text evidence="2">The sequence shown here is derived from an EMBL/GenBank/DDBJ whole genome shotgun (WGS) entry which is preliminary data.</text>
</comment>
<dbReference type="CDD" id="cd10456">
    <property type="entry name" value="GIY-YIG_UPF0213"/>
    <property type="match status" value="1"/>
</dbReference>
<protein>
    <submittedName>
        <fullName evidence="2">GIY-YIG nuclease superfamily protein</fullName>
    </submittedName>
</protein>
<sequence length="85" mass="9378">MKSKNTAPWTCYLLQCADQTLYCGITNDLTGRLSAHNAGEGAKYTRGRAPVTLVYQEPCADKSAALKREREIKALPRADKLALFC</sequence>
<organism evidence="2">
    <name type="scientific">mine drainage metagenome</name>
    <dbReference type="NCBI Taxonomy" id="410659"/>
    <lineage>
        <taxon>unclassified sequences</taxon>
        <taxon>metagenomes</taxon>
        <taxon>ecological metagenomes</taxon>
    </lineage>
</organism>
<dbReference type="AlphaFoldDB" id="A0A1J5T5K9"/>
<evidence type="ECO:0000313" key="2">
    <source>
        <dbReference type="EMBL" id="OIR11581.1"/>
    </source>
</evidence>
<dbReference type="PROSITE" id="PS50164">
    <property type="entry name" value="GIY_YIG"/>
    <property type="match status" value="1"/>
</dbReference>
<dbReference type="PANTHER" id="PTHR34477:SF1">
    <property type="entry name" value="UPF0213 PROTEIN YHBQ"/>
    <property type="match status" value="1"/>
</dbReference>
<dbReference type="EMBL" id="MLJW01000020">
    <property type="protein sequence ID" value="OIR11581.1"/>
    <property type="molecule type" value="Genomic_DNA"/>
</dbReference>
<gene>
    <name evidence="2" type="ORF">GALL_70760</name>
</gene>
<dbReference type="InterPro" id="IPR000305">
    <property type="entry name" value="GIY-YIG_endonuc"/>
</dbReference>
<dbReference type="InterPro" id="IPR035901">
    <property type="entry name" value="GIY-YIG_endonuc_sf"/>
</dbReference>
<dbReference type="Pfam" id="PF01541">
    <property type="entry name" value="GIY-YIG"/>
    <property type="match status" value="1"/>
</dbReference>
<feature type="domain" description="GIY-YIG" evidence="1">
    <location>
        <begin position="7"/>
        <end position="82"/>
    </location>
</feature>
<reference evidence="2" key="1">
    <citation type="submission" date="2016-10" db="EMBL/GenBank/DDBJ databases">
        <title>Sequence of Gallionella enrichment culture.</title>
        <authorList>
            <person name="Poehlein A."/>
            <person name="Muehling M."/>
            <person name="Daniel R."/>
        </authorList>
    </citation>
    <scope>NUCLEOTIDE SEQUENCE</scope>
</reference>
<evidence type="ECO:0000259" key="1">
    <source>
        <dbReference type="PROSITE" id="PS50164"/>
    </source>
</evidence>
<accession>A0A1J5T5K9</accession>
<dbReference type="SUPFAM" id="SSF82771">
    <property type="entry name" value="GIY-YIG endonuclease"/>
    <property type="match status" value="1"/>
</dbReference>
<proteinExistence type="predicted"/>
<dbReference type="Gene3D" id="3.40.1440.10">
    <property type="entry name" value="GIY-YIG endonuclease"/>
    <property type="match status" value="1"/>
</dbReference>
<dbReference type="PANTHER" id="PTHR34477">
    <property type="entry name" value="UPF0213 PROTEIN YHBQ"/>
    <property type="match status" value="1"/>
</dbReference>
<dbReference type="InterPro" id="IPR050190">
    <property type="entry name" value="UPF0213_domain"/>
</dbReference>